<dbReference type="InterPro" id="IPR008775">
    <property type="entry name" value="Phytyl_CoA_dOase-like"/>
</dbReference>
<name>A0AA35S648_GEOBA</name>
<reference evidence="2" key="1">
    <citation type="submission" date="2023-03" db="EMBL/GenBank/DDBJ databases">
        <authorList>
            <person name="Steffen K."/>
            <person name="Cardenas P."/>
        </authorList>
    </citation>
    <scope>NUCLEOTIDE SEQUENCE</scope>
</reference>
<comment type="cofactor">
    <cofactor evidence="1">
        <name>Fe cation</name>
        <dbReference type="ChEBI" id="CHEBI:24875"/>
    </cofactor>
</comment>
<dbReference type="EMBL" id="CASHTH010001969">
    <property type="protein sequence ID" value="CAI8022626.1"/>
    <property type="molecule type" value="Genomic_DNA"/>
</dbReference>
<evidence type="ECO:0000256" key="1">
    <source>
        <dbReference type="ARBA" id="ARBA00001962"/>
    </source>
</evidence>
<dbReference type="AlphaFoldDB" id="A0AA35S648"/>
<dbReference type="SUPFAM" id="SSF51197">
    <property type="entry name" value="Clavaminate synthase-like"/>
    <property type="match status" value="1"/>
</dbReference>
<organism evidence="2 3">
    <name type="scientific">Geodia barretti</name>
    <name type="common">Barrett's horny sponge</name>
    <dbReference type="NCBI Taxonomy" id="519541"/>
    <lineage>
        <taxon>Eukaryota</taxon>
        <taxon>Metazoa</taxon>
        <taxon>Porifera</taxon>
        <taxon>Demospongiae</taxon>
        <taxon>Heteroscleromorpha</taxon>
        <taxon>Tetractinellida</taxon>
        <taxon>Astrophorina</taxon>
        <taxon>Geodiidae</taxon>
        <taxon>Geodia</taxon>
    </lineage>
</organism>
<dbReference type="Gene3D" id="2.60.120.620">
    <property type="entry name" value="q2cbj1_9rhob like domain"/>
    <property type="match status" value="1"/>
</dbReference>
<protein>
    <submittedName>
        <fullName evidence="2">1-deoxypentalenic acid 11-beta-hydroxylase</fullName>
    </submittedName>
</protein>
<evidence type="ECO:0000313" key="3">
    <source>
        <dbReference type="Proteomes" id="UP001174909"/>
    </source>
</evidence>
<sequence length="273" mass="31009">MARGERVFTGRAVTKDVVELGILEALAVAPELIEALRRVLGEEVFCWADNKGRLRLMLSGEKSMQVADGPQFSFTTPPHQDYYFFRPVEFCTVWIPLMDIDASIGGLAIERDSHKEGLHEVWWKGKDYLGVAENPEQARAWREEGGVVVAGTTKPKDTDRVWLRSDYQLGDVLIFQPLMMHTGVANASDKVRISSDFRYQRKGTQTNWESHTPMVESSKYFGEIFKSLDELGVKTGVYEKVWETMRLEGPSGRVDYDVSERVRELVEQIPASD</sequence>
<dbReference type="Proteomes" id="UP001174909">
    <property type="component" value="Unassembled WGS sequence"/>
</dbReference>
<proteinExistence type="predicted"/>
<dbReference type="Pfam" id="PF05721">
    <property type="entry name" value="PhyH"/>
    <property type="match status" value="1"/>
</dbReference>
<accession>A0AA35S648</accession>
<comment type="caution">
    <text evidence="2">The sequence shown here is derived from an EMBL/GenBank/DDBJ whole genome shotgun (WGS) entry which is preliminary data.</text>
</comment>
<dbReference type="PANTHER" id="PTHR20883:SF14">
    <property type="entry name" value="PHYTANOYL-COA DIOXYGENASE"/>
    <property type="match status" value="1"/>
</dbReference>
<dbReference type="PANTHER" id="PTHR20883">
    <property type="entry name" value="PHYTANOYL-COA DIOXYGENASE DOMAIN CONTAINING 1"/>
    <property type="match status" value="1"/>
</dbReference>
<evidence type="ECO:0000313" key="2">
    <source>
        <dbReference type="EMBL" id="CAI8022626.1"/>
    </source>
</evidence>
<gene>
    <name evidence="2" type="ORF">GBAR_LOCUS13273</name>
</gene>
<keyword evidence="3" id="KW-1185">Reference proteome</keyword>